<evidence type="ECO:0000313" key="2">
    <source>
        <dbReference type="EMBL" id="KAB2022310.1"/>
    </source>
</evidence>
<gene>
    <name evidence="2" type="ORF">ES319_D07G200500v1</name>
</gene>
<evidence type="ECO:0000256" key="1">
    <source>
        <dbReference type="SAM" id="Phobius"/>
    </source>
</evidence>
<accession>A0A5J5QUY0</accession>
<name>A0A5J5QUY0_GOSBA</name>
<keyword evidence="1" id="KW-0812">Transmembrane</keyword>
<evidence type="ECO:0000313" key="3">
    <source>
        <dbReference type="Proteomes" id="UP000327439"/>
    </source>
</evidence>
<keyword evidence="1" id="KW-0472">Membrane</keyword>
<feature type="transmembrane region" description="Helical" evidence="1">
    <location>
        <begin position="96"/>
        <end position="122"/>
    </location>
</feature>
<protein>
    <submittedName>
        <fullName evidence="2">Uncharacterized protein</fullName>
    </submittedName>
</protein>
<dbReference type="EMBL" id="CM018221">
    <property type="protein sequence ID" value="KAB2022310.1"/>
    <property type="molecule type" value="Genomic_DNA"/>
</dbReference>
<sequence length="157" mass="17160">MEMPLVFESTAIVAIANSFPYASPETDICPVPLSLLKKSSMQPPLNPIFVTLTLPSSSSFSNLTVPSTSLLSMTFSFVSNSINIRITLSLDINGIALVYTTATLAAATTNCLLVITFFLLSYSSKLHHQWQMTRDKFSVIGESSLADQTRMLFLDVL</sequence>
<keyword evidence="3" id="KW-1185">Reference proteome</keyword>
<organism evidence="2 3">
    <name type="scientific">Gossypium barbadense</name>
    <name type="common">Sea Island cotton</name>
    <name type="synonym">Hibiscus barbadensis</name>
    <dbReference type="NCBI Taxonomy" id="3634"/>
    <lineage>
        <taxon>Eukaryota</taxon>
        <taxon>Viridiplantae</taxon>
        <taxon>Streptophyta</taxon>
        <taxon>Embryophyta</taxon>
        <taxon>Tracheophyta</taxon>
        <taxon>Spermatophyta</taxon>
        <taxon>Magnoliopsida</taxon>
        <taxon>eudicotyledons</taxon>
        <taxon>Gunneridae</taxon>
        <taxon>Pentapetalae</taxon>
        <taxon>rosids</taxon>
        <taxon>malvids</taxon>
        <taxon>Malvales</taxon>
        <taxon>Malvaceae</taxon>
        <taxon>Malvoideae</taxon>
        <taxon>Gossypium</taxon>
    </lineage>
</organism>
<dbReference type="Proteomes" id="UP000327439">
    <property type="component" value="Chromosome D07"/>
</dbReference>
<reference evidence="3" key="1">
    <citation type="journal article" date="2020" name="Nat. Genet.">
        <title>Genomic diversifications of five Gossypium allopolyploid species and their impact on cotton improvement.</title>
        <authorList>
            <person name="Chen Z.J."/>
            <person name="Sreedasyam A."/>
            <person name="Ando A."/>
            <person name="Song Q."/>
            <person name="De Santiago L.M."/>
            <person name="Hulse-Kemp A.M."/>
            <person name="Ding M."/>
            <person name="Ye W."/>
            <person name="Kirkbride R.C."/>
            <person name="Jenkins J."/>
            <person name="Plott C."/>
            <person name="Lovell J."/>
            <person name="Lin Y.M."/>
            <person name="Vaughn R."/>
            <person name="Liu B."/>
            <person name="Simpson S."/>
            <person name="Scheffler B.E."/>
            <person name="Wen L."/>
            <person name="Saski C.A."/>
            <person name="Grover C.E."/>
            <person name="Hu G."/>
            <person name="Conover J.L."/>
            <person name="Carlson J.W."/>
            <person name="Shu S."/>
            <person name="Boston L.B."/>
            <person name="Williams M."/>
            <person name="Peterson D.G."/>
            <person name="McGee K."/>
            <person name="Jones D.C."/>
            <person name="Wendel J.F."/>
            <person name="Stelly D.M."/>
            <person name="Grimwood J."/>
            <person name="Schmutz J."/>
        </authorList>
    </citation>
    <scope>NUCLEOTIDE SEQUENCE [LARGE SCALE GENOMIC DNA]</scope>
    <source>
        <strain evidence="3">cv. 3-79</strain>
    </source>
</reference>
<keyword evidence="1" id="KW-1133">Transmembrane helix</keyword>
<proteinExistence type="predicted"/>
<dbReference type="AlphaFoldDB" id="A0A5J5QUY0"/>